<dbReference type="PANTHER" id="PTHR21363:SF0">
    <property type="entry name" value="PREPHENATE DEHYDROGENASE [NADP(+)]"/>
    <property type="match status" value="1"/>
</dbReference>
<protein>
    <submittedName>
        <fullName evidence="3">Prephenate dehydrogenase</fullName>
        <ecNumber evidence="3">1.3.1.12</ecNumber>
    </submittedName>
</protein>
<gene>
    <name evidence="3" type="ORF">NBG4_800007</name>
</gene>
<dbReference type="PROSITE" id="PS51176">
    <property type="entry name" value="PDH_ADH"/>
    <property type="match status" value="1"/>
</dbReference>
<dbReference type="GO" id="GO:0004665">
    <property type="term" value="F:prephenate dehydrogenase (NADP+) activity"/>
    <property type="evidence" value="ECO:0007669"/>
    <property type="project" value="InterPro"/>
</dbReference>
<dbReference type="PANTHER" id="PTHR21363">
    <property type="entry name" value="PREPHENATE DEHYDROGENASE"/>
    <property type="match status" value="1"/>
</dbReference>
<dbReference type="SUPFAM" id="SSF48179">
    <property type="entry name" value="6-phosphogluconate dehydrogenase C-terminal domain-like"/>
    <property type="match status" value="1"/>
</dbReference>
<dbReference type="Gene3D" id="3.40.50.720">
    <property type="entry name" value="NAD(P)-binding Rossmann-like Domain"/>
    <property type="match status" value="1"/>
</dbReference>
<dbReference type="InterPro" id="IPR008927">
    <property type="entry name" value="6-PGluconate_DH-like_C_sf"/>
</dbReference>
<dbReference type="GO" id="GO:0070403">
    <property type="term" value="F:NAD+ binding"/>
    <property type="evidence" value="ECO:0007669"/>
    <property type="project" value="InterPro"/>
</dbReference>
<evidence type="ECO:0000259" key="2">
    <source>
        <dbReference type="PROSITE" id="PS51176"/>
    </source>
</evidence>
<dbReference type="Pfam" id="PF20463">
    <property type="entry name" value="PDH_C"/>
    <property type="match status" value="1"/>
</dbReference>
<accession>A0A2U3QKL4</accession>
<keyword evidence="1 3" id="KW-0560">Oxidoreductase</keyword>
<dbReference type="InterPro" id="IPR050812">
    <property type="entry name" value="Preph/Arog_dehydrog"/>
</dbReference>
<dbReference type="EMBL" id="OUUY01000131">
    <property type="protein sequence ID" value="SPQ01954.1"/>
    <property type="molecule type" value="Genomic_DNA"/>
</dbReference>
<evidence type="ECO:0000313" key="3">
    <source>
        <dbReference type="EMBL" id="SPQ01954.1"/>
    </source>
</evidence>
<dbReference type="InterPro" id="IPR036291">
    <property type="entry name" value="NAD(P)-bd_dom_sf"/>
</dbReference>
<dbReference type="EC" id="1.3.1.12" evidence="3"/>
<reference evidence="4" key="1">
    <citation type="submission" date="2018-03" db="EMBL/GenBank/DDBJ databases">
        <authorList>
            <person name="Zecchin S."/>
        </authorList>
    </citation>
    <scope>NUCLEOTIDE SEQUENCE [LARGE SCALE GENOMIC DNA]</scope>
</reference>
<dbReference type="GO" id="GO:0006571">
    <property type="term" value="P:tyrosine biosynthetic process"/>
    <property type="evidence" value="ECO:0007669"/>
    <property type="project" value="InterPro"/>
</dbReference>
<sequence length="284" mass="31176">MKFDKVTVLGVGLIGASFALAIRKEGLCRHIAGTGRSEQNLAKARDLGIIDSYNLDPSASCIDSELIFLSTPVGTFEDLIKKCSTSFRKGAIVTDAGSVKGSLVYKIEGLLPSHVRYIGGHPIAGSDRSGIDSSNAGLFRDALCIITPTEKSDAEALQVVTDMWKSLGSKVLQMEPETHDRVYGAVSHLPHVIAFMLMNTVHDIDPSYLEFSGQGFKDLTRIASSSPELWRDICLLNKENLVPMLSLFQKHLELFRKYLNDSDSLSIEREFAEARKLRDGIGQN</sequence>
<dbReference type="GO" id="GO:0008977">
    <property type="term" value="F:prephenate dehydrogenase (NAD+) activity"/>
    <property type="evidence" value="ECO:0007669"/>
    <property type="project" value="UniProtKB-EC"/>
</dbReference>
<keyword evidence="4" id="KW-1185">Reference proteome</keyword>
<dbReference type="InterPro" id="IPR003099">
    <property type="entry name" value="Prephen_DH"/>
</dbReference>
<proteinExistence type="predicted"/>
<dbReference type="Proteomes" id="UP000245125">
    <property type="component" value="Unassembled WGS sequence"/>
</dbReference>
<evidence type="ECO:0000313" key="4">
    <source>
        <dbReference type="Proteomes" id="UP000245125"/>
    </source>
</evidence>
<name>A0A2U3QKL4_9BACT</name>
<dbReference type="SUPFAM" id="SSF51735">
    <property type="entry name" value="NAD(P)-binding Rossmann-fold domains"/>
    <property type="match status" value="1"/>
</dbReference>
<dbReference type="Gene3D" id="1.10.3660.10">
    <property type="entry name" value="6-phosphogluconate dehydrogenase C-terminal like domain"/>
    <property type="match status" value="1"/>
</dbReference>
<evidence type="ECO:0000256" key="1">
    <source>
        <dbReference type="ARBA" id="ARBA00023002"/>
    </source>
</evidence>
<organism evidence="3 4">
    <name type="scientific">Candidatus Sulfobium mesophilum</name>
    <dbReference type="NCBI Taxonomy" id="2016548"/>
    <lineage>
        <taxon>Bacteria</taxon>
        <taxon>Pseudomonadati</taxon>
        <taxon>Nitrospirota</taxon>
        <taxon>Nitrospiria</taxon>
        <taxon>Nitrospirales</taxon>
        <taxon>Nitrospiraceae</taxon>
        <taxon>Candidatus Sulfobium</taxon>
    </lineage>
</organism>
<dbReference type="InterPro" id="IPR046826">
    <property type="entry name" value="PDH_N"/>
</dbReference>
<dbReference type="FunFam" id="3.40.50.720:FF:000208">
    <property type="entry name" value="Prephenate dehydrogenase"/>
    <property type="match status" value="1"/>
</dbReference>
<dbReference type="OrthoDB" id="9809920at2"/>
<dbReference type="Pfam" id="PF02153">
    <property type="entry name" value="PDH_N"/>
    <property type="match status" value="1"/>
</dbReference>
<feature type="domain" description="Prephenate/arogenate dehydrogenase" evidence="2">
    <location>
        <begin position="4"/>
        <end position="284"/>
    </location>
</feature>
<dbReference type="InterPro" id="IPR046825">
    <property type="entry name" value="PDH_C"/>
</dbReference>
<dbReference type="AlphaFoldDB" id="A0A2U3QKL4"/>